<feature type="region of interest" description="Disordered" evidence="1">
    <location>
        <begin position="179"/>
        <end position="202"/>
    </location>
</feature>
<dbReference type="EMBL" id="JAKOGI010001015">
    <property type="protein sequence ID" value="KAJ8428381.1"/>
    <property type="molecule type" value="Genomic_DNA"/>
</dbReference>
<evidence type="ECO:0000313" key="2">
    <source>
        <dbReference type="EMBL" id="KAJ8428381.1"/>
    </source>
</evidence>
<gene>
    <name evidence="2" type="ORF">Cgig2_011138</name>
</gene>
<dbReference type="Proteomes" id="UP001153076">
    <property type="component" value="Unassembled WGS sequence"/>
</dbReference>
<keyword evidence="3" id="KW-1185">Reference proteome</keyword>
<comment type="caution">
    <text evidence="2">The sequence shown here is derived from an EMBL/GenBank/DDBJ whole genome shotgun (WGS) entry which is preliminary data.</text>
</comment>
<proteinExistence type="predicted"/>
<evidence type="ECO:0000256" key="1">
    <source>
        <dbReference type="SAM" id="MobiDB-lite"/>
    </source>
</evidence>
<protein>
    <submittedName>
        <fullName evidence="2">Uncharacterized protein</fullName>
    </submittedName>
</protein>
<name>A0A9Q1GWS4_9CARY</name>
<sequence>MAIRGRHHPNDIEHHSRRRGSIHLHYTGNHIGHVWCEGEDVETSSRSDYIAETSGNGGSSGDSASLEAEFEFTEDVGGGNDKEREVWFYEHTTWFHAYKKLTFSYIASWCEVYHEGQSDVFELVAIINENDVGEKGATTTSATGKLPKAIFTPLLKQQCITLDEVLGCVDVEEMEQGEQVTMSDTRGPHTGAAVGKGKAPTAAPIEKKTETISIPIVEKHSAAVEVEKWGSLTNIAKHLKRIVRPRRATQTCVAIHKSKRKAWSQATALRRYSATALSSIELQLLKDLRAKCRKSKKGGEEWSMKLPELKPHHICANHLEGLIYYGVGDDAVKYCIAGFVIDLYIGLPYERQEKYPTQCWKSIFLPGHDKVFMPLQKSCKGNTNYFLLLICGTSVTWSSTQPLPWEMSTQKAFCAAPYVRDKCLLSILQGKSTHFPKALQGMCAFIVVRVGI</sequence>
<evidence type="ECO:0000313" key="3">
    <source>
        <dbReference type="Proteomes" id="UP001153076"/>
    </source>
</evidence>
<organism evidence="2 3">
    <name type="scientific">Carnegiea gigantea</name>
    <dbReference type="NCBI Taxonomy" id="171969"/>
    <lineage>
        <taxon>Eukaryota</taxon>
        <taxon>Viridiplantae</taxon>
        <taxon>Streptophyta</taxon>
        <taxon>Embryophyta</taxon>
        <taxon>Tracheophyta</taxon>
        <taxon>Spermatophyta</taxon>
        <taxon>Magnoliopsida</taxon>
        <taxon>eudicotyledons</taxon>
        <taxon>Gunneridae</taxon>
        <taxon>Pentapetalae</taxon>
        <taxon>Caryophyllales</taxon>
        <taxon>Cactineae</taxon>
        <taxon>Cactaceae</taxon>
        <taxon>Cactoideae</taxon>
        <taxon>Echinocereeae</taxon>
        <taxon>Carnegiea</taxon>
    </lineage>
</organism>
<reference evidence="2" key="1">
    <citation type="submission" date="2022-04" db="EMBL/GenBank/DDBJ databases">
        <title>Carnegiea gigantea Genome sequencing and assembly v2.</title>
        <authorList>
            <person name="Copetti D."/>
            <person name="Sanderson M.J."/>
            <person name="Burquez A."/>
            <person name="Wojciechowski M.F."/>
        </authorList>
    </citation>
    <scope>NUCLEOTIDE SEQUENCE</scope>
    <source>
        <strain evidence="2">SGP5-SGP5p</strain>
        <tissue evidence="2">Aerial part</tissue>
    </source>
</reference>
<accession>A0A9Q1GWS4</accession>
<dbReference type="AlphaFoldDB" id="A0A9Q1GWS4"/>